<name>A0A4C1TYF8_EUMVA</name>
<evidence type="ECO:0000256" key="1">
    <source>
        <dbReference type="SAM" id="MobiDB-lite"/>
    </source>
</evidence>
<proteinExistence type="predicted"/>
<keyword evidence="3" id="KW-1185">Reference proteome</keyword>
<evidence type="ECO:0000313" key="3">
    <source>
        <dbReference type="Proteomes" id="UP000299102"/>
    </source>
</evidence>
<sequence>MLFSHRRNEKEKVRKHIFRYSSISDSLNKQEVKDICAISFAGIGERRKLNTRLARPLAIRGYATEWIFFDARHATTYRGNMPVRIQTIKGKIKVAKCQLSEADARNAGTLWHCASHPKSSRAAPTMNLYNVILGFPPPRRCPRPPAEPLVCEPKILVKLQKHAGLIRTCSIGDNWYFKSAHELHNDIKKKIDMWKVRIQTSDSVLSQDKIKSRRQREDDRPATAQAFRRSEAVPPDRDRIIERHKHFPFYEAVIENVLAENNGFE</sequence>
<reference evidence="2 3" key="1">
    <citation type="journal article" date="2019" name="Commun. Biol.">
        <title>The bagworm genome reveals a unique fibroin gene that provides high tensile strength.</title>
        <authorList>
            <person name="Kono N."/>
            <person name="Nakamura H."/>
            <person name="Ohtoshi R."/>
            <person name="Tomita M."/>
            <person name="Numata K."/>
            <person name="Arakawa K."/>
        </authorList>
    </citation>
    <scope>NUCLEOTIDE SEQUENCE [LARGE SCALE GENOMIC DNA]</scope>
</reference>
<protein>
    <submittedName>
        <fullName evidence="2">Uncharacterized protein</fullName>
    </submittedName>
</protein>
<feature type="region of interest" description="Disordered" evidence="1">
    <location>
        <begin position="207"/>
        <end position="233"/>
    </location>
</feature>
<comment type="caution">
    <text evidence="2">The sequence shown here is derived from an EMBL/GenBank/DDBJ whole genome shotgun (WGS) entry which is preliminary data.</text>
</comment>
<dbReference type="AlphaFoldDB" id="A0A4C1TYF8"/>
<accession>A0A4C1TYF8</accession>
<evidence type="ECO:0000313" key="2">
    <source>
        <dbReference type="EMBL" id="GBP19089.1"/>
    </source>
</evidence>
<dbReference type="Proteomes" id="UP000299102">
    <property type="component" value="Unassembled WGS sequence"/>
</dbReference>
<dbReference type="EMBL" id="BGZK01000104">
    <property type="protein sequence ID" value="GBP19089.1"/>
    <property type="molecule type" value="Genomic_DNA"/>
</dbReference>
<gene>
    <name evidence="2" type="ORF">EVAR_83402_1</name>
</gene>
<organism evidence="2 3">
    <name type="scientific">Eumeta variegata</name>
    <name type="common">Bagworm moth</name>
    <name type="synonym">Eumeta japonica</name>
    <dbReference type="NCBI Taxonomy" id="151549"/>
    <lineage>
        <taxon>Eukaryota</taxon>
        <taxon>Metazoa</taxon>
        <taxon>Ecdysozoa</taxon>
        <taxon>Arthropoda</taxon>
        <taxon>Hexapoda</taxon>
        <taxon>Insecta</taxon>
        <taxon>Pterygota</taxon>
        <taxon>Neoptera</taxon>
        <taxon>Endopterygota</taxon>
        <taxon>Lepidoptera</taxon>
        <taxon>Glossata</taxon>
        <taxon>Ditrysia</taxon>
        <taxon>Tineoidea</taxon>
        <taxon>Psychidae</taxon>
        <taxon>Oiketicinae</taxon>
        <taxon>Eumeta</taxon>
    </lineage>
</organism>